<dbReference type="Proteomes" id="UP000002051">
    <property type="component" value="Unassembled WGS sequence"/>
</dbReference>
<reference evidence="2" key="3">
    <citation type="submission" date="2015-04" db="UniProtKB">
        <authorList>
            <consortium name="EnsemblPlants"/>
        </authorList>
    </citation>
    <scope>IDENTIFICATION</scope>
    <source>
        <strain evidence="2">cv. Jemalong A17</strain>
    </source>
</reference>
<evidence type="ECO:0000313" key="2">
    <source>
        <dbReference type="EnsemblPlants" id="AES62329"/>
    </source>
</evidence>
<proteinExistence type="predicted"/>
<sequence>MGTGVSTGIINRYSLRPKLYDVLGISHILRNVINIVWERDIMSCFTKLSLINDMRKINERIEKRKSNK</sequence>
<evidence type="ECO:0000313" key="3">
    <source>
        <dbReference type="Proteomes" id="UP000002051"/>
    </source>
</evidence>
<keyword evidence="3" id="KW-1185">Reference proteome</keyword>
<organism evidence="1 3">
    <name type="scientific">Medicago truncatula</name>
    <name type="common">Barrel medic</name>
    <name type="synonym">Medicago tribuloides</name>
    <dbReference type="NCBI Taxonomy" id="3880"/>
    <lineage>
        <taxon>Eukaryota</taxon>
        <taxon>Viridiplantae</taxon>
        <taxon>Streptophyta</taxon>
        <taxon>Embryophyta</taxon>
        <taxon>Tracheophyta</taxon>
        <taxon>Spermatophyta</taxon>
        <taxon>Magnoliopsida</taxon>
        <taxon>eudicotyledons</taxon>
        <taxon>Gunneridae</taxon>
        <taxon>Pentapetalae</taxon>
        <taxon>rosids</taxon>
        <taxon>fabids</taxon>
        <taxon>Fabales</taxon>
        <taxon>Fabaceae</taxon>
        <taxon>Papilionoideae</taxon>
        <taxon>50 kb inversion clade</taxon>
        <taxon>NPAAA clade</taxon>
        <taxon>Hologalegina</taxon>
        <taxon>IRL clade</taxon>
        <taxon>Trifolieae</taxon>
        <taxon>Medicago</taxon>
    </lineage>
</organism>
<evidence type="ECO:0000313" key="1">
    <source>
        <dbReference type="EMBL" id="AES62329.1"/>
    </source>
</evidence>
<dbReference type="PaxDb" id="3880-AES62329"/>
<gene>
    <name evidence="1" type="ordered locus">MTR_1g098490</name>
</gene>
<dbReference type="EnsemblPlants" id="AES62329">
    <property type="protein sequence ID" value="AES62329"/>
    <property type="gene ID" value="MTR_1g098490"/>
</dbReference>
<protein>
    <submittedName>
        <fullName evidence="1 2">Uncharacterized protein</fullName>
    </submittedName>
</protein>
<reference evidence="1 3" key="2">
    <citation type="journal article" date="2014" name="BMC Genomics">
        <title>An improved genome release (version Mt4.0) for the model legume Medicago truncatula.</title>
        <authorList>
            <person name="Tang H."/>
            <person name="Krishnakumar V."/>
            <person name="Bidwell S."/>
            <person name="Rosen B."/>
            <person name="Chan A."/>
            <person name="Zhou S."/>
            <person name="Gentzbittel L."/>
            <person name="Childs K.L."/>
            <person name="Yandell M."/>
            <person name="Gundlach H."/>
            <person name="Mayer K.F."/>
            <person name="Schwartz D.C."/>
            <person name="Town C.D."/>
        </authorList>
    </citation>
    <scope>GENOME REANNOTATION</scope>
    <source>
        <strain evidence="2 3">cv. Jemalong A17</strain>
    </source>
</reference>
<reference evidence="1 3" key="1">
    <citation type="journal article" date="2011" name="Nature">
        <title>The Medicago genome provides insight into the evolution of rhizobial symbioses.</title>
        <authorList>
            <person name="Young N.D."/>
            <person name="Debelle F."/>
            <person name="Oldroyd G.E."/>
            <person name="Geurts R."/>
            <person name="Cannon S.B."/>
            <person name="Udvardi M.K."/>
            <person name="Benedito V.A."/>
            <person name="Mayer K.F."/>
            <person name="Gouzy J."/>
            <person name="Schoof H."/>
            <person name="Van de Peer Y."/>
            <person name="Proost S."/>
            <person name="Cook D.R."/>
            <person name="Meyers B.C."/>
            <person name="Spannagl M."/>
            <person name="Cheung F."/>
            <person name="De Mita S."/>
            <person name="Krishnakumar V."/>
            <person name="Gundlach H."/>
            <person name="Zhou S."/>
            <person name="Mudge J."/>
            <person name="Bharti A.K."/>
            <person name="Murray J.D."/>
            <person name="Naoumkina M.A."/>
            <person name="Rosen B."/>
            <person name="Silverstein K.A."/>
            <person name="Tang H."/>
            <person name="Rombauts S."/>
            <person name="Zhao P.X."/>
            <person name="Zhou P."/>
            <person name="Barbe V."/>
            <person name="Bardou P."/>
            <person name="Bechner M."/>
            <person name="Bellec A."/>
            <person name="Berger A."/>
            <person name="Berges H."/>
            <person name="Bidwell S."/>
            <person name="Bisseling T."/>
            <person name="Choisne N."/>
            <person name="Couloux A."/>
            <person name="Denny R."/>
            <person name="Deshpande S."/>
            <person name="Dai X."/>
            <person name="Doyle J.J."/>
            <person name="Dudez A.M."/>
            <person name="Farmer A.D."/>
            <person name="Fouteau S."/>
            <person name="Franken C."/>
            <person name="Gibelin C."/>
            <person name="Gish J."/>
            <person name="Goldstein S."/>
            <person name="Gonzalez A.J."/>
            <person name="Green P.J."/>
            <person name="Hallab A."/>
            <person name="Hartog M."/>
            <person name="Hua A."/>
            <person name="Humphray S.J."/>
            <person name="Jeong D.H."/>
            <person name="Jing Y."/>
            <person name="Jocker A."/>
            <person name="Kenton S.M."/>
            <person name="Kim D.J."/>
            <person name="Klee K."/>
            <person name="Lai H."/>
            <person name="Lang C."/>
            <person name="Lin S."/>
            <person name="Macmil S.L."/>
            <person name="Magdelenat G."/>
            <person name="Matthews L."/>
            <person name="McCorrison J."/>
            <person name="Monaghan E.L."/>
            <person name="Mun J.H."/>
            <person name="Najar F.Z."/>
            <person name="Nicholson C."/>
            <person name="Noirot C."/>
            <person name="O'Bleness M."/>
            <person name="Paule C.R."/>
            <person name="Poulain J."/>
            <person name="Prion F."/>
            <person name="Qin B."/>
            <person name="Qu C."/>
            <person name="Retzel E.F."/>
            <person name="Riddle C."/>
            <person name="Sallet E."/>
            <person name="Samain S."/>
            <person name="Samson N."/>
            <person name="Sanders I."/>
            <person name="Saurat O."/>
            <person name="Scarpelli C."/>
            <person name="Schiex T."/>
            <person name="Segurens B."/>
            <person name="Severin A.J."/>
            <person name="Sherrier D.J."/>
            <person name="Shi R."/>
            <person name="Sims S."/>
            <person name="Singer S.R."/>
            <person name="Sinharoy S."/>
            <person name="Sterck L."/>
            <person name="Viollet A."/>
            <person name="Wang B.B."/>
            <person name="Wang K."/>
            <person name="Wang M."/>
            <person name="Wang X."/>
            <person name="Warfsmann J."/>
            <person name="Weissenbach J."/>
            <person name="White D.D."/>
            <person name="White J.D."/>
            <person name="Wiley G.B."/>
            <person name="Wincker P."/>
            <person name="Xing Y."/>
            <person name="Yang L."/>
            <person name="Yao Z."/>
            <person name="Ying F."/>
            <person name="Zhai J."/>
            <person name="Zhou L."/>
            <person name="Zuber A."/>
            <person name="Denarie J."/>
            <person name="Dixon R.A."/>
            <person name="May G.D."/>
            <person name="Schwartz D.C."/>
            <person name="Rogers J."/>
            <person name="Quetier F."/>
            <person name="Town C.D."/>
            <person name="Roe B.A."/>
        </authorList>
    </citation>
    <scope>NUCLEOTIDE SEQUENCE [LARGE SCALE GENOMIC DNA]</scope>
    <source>
        <strain evidence="1">A17</strain>
        <strain evidence="2 3">cv. Jemalong A17</strain>
    </source>
</reference>
<accession>G7IBX5</accession>
<name>G7IBX5_MEDTR</name>
<dbReference type="EMBL" id="CM001217">
    <property type="protein sequence ID" value="AES62329.1"/>
    <property type="molecule type" value="Genomic_DNA"/>
</dbReference>
<dbReference type="AlphaFoldDB" id="G7IBX5"/>
<dbReference type="HOGENOM" id="CLU_2797722_0_0_1"/>